<gene>
    <name evidence="1" type="ORF">FY030_10385</name>
</gene>
<accession>A0A5J6V7C8</accession>
<evidence type="ECO:0000313" key="2">
    <source>
        <dbReference type="Proteomes" id="UP000326546"/>
    </source>
</evidence>
<proteinExistence type="predicted"/>
<evidence type="ECO:0000313" key="1">
    <source>
        <dbReference type="EMBL" id="QFG69056.1"/>
    </source>
</evidence>
<dbReference type="AlphaFoldDB" id="A0A5J6V7C8"/>
<dbReference type="Proteomes" id="UP000326546">
    <property type="component" value="Chromosome"/>
</dbReference>
<dbReference type="EMBL" id="CP044427">
    <property type="protein sequence ID" value="QFG69056.1"/>
    <property type="molecule type" value="Genomic_DNA"/>
</dbReference>
<dbReference type="RefSeq" id="WP_158061439.1">
    <property type="nucleotide sequence ID" value="NZ_CP044427.1"/>
</dbReference>
<reference evidence="1 2" key="1">
    <citation type="submission" date="2019-09" db="EMBL/GenBank/DDBJ databases">
        <title>Serinicoccus pratensis sp. nov., isolated from meadow soil.</title>
        <authorList>
            <person name="Zhang W."/>
        </authorList>
    </citation>
    <scope>NUCLEOTIDE SEQUENCE [LARGE SCALE GENOMIC DNA]</scope>
    <source>
        <strain evidence="1 2">W204</strain>
    </source>
</reference>
<keyword evidence="2" id="KW-1185">Reference proteome</keyword>
<organism evidence="1 2">
    <name type="scientific">Ornithinimicrobium pratense</name>
    <dbReference type="NCBI Taxonomy" id="2593973"/>
    <lineage>
        <taxon>Bacteria</taxon>
        <taxon>Bacillati</taxon>
        <taxon>Actinomycetota</taxon>
        <taxon>Actinomycetes</taxon>
        <taxon>Micrococcales</taxon>
        <taxon>Ornithinimicrobiaceae</taxon>
        <taxon>Ornithinimicrobium</taxon>
    </lineage>
</organism>
<name>A0A5J6V7C8_9MICO</name>
<protein>
    <submittedName>
        <fullName evidence="1">Uncharacterized protein</fullName>
    </submittedName>
</protein>
<sequence>MEAVLRGISEQHQASLRTMSPTIMDTVMRGITAQNKAVLRGISEQHQASLRTMSPTIMDTVMRGITAQNKAGAAFTNQAVAAVARHTAESALKRVGVEVPDGVPEPGPVAFDDDSAWYAVEAACPDFTKPIDDQLTAAGLTDAERRWIRRYVLFTIWWIATAVKVTTGTMIAGPAGGVVAALLVHFDTQAATDKVMGWAGFDDEPYGEIRSSDDV</sequence>
<dbReference type="KEGG" id="serw:FY030_10385"/>